<name>A0A2N6PHS8_9MICO</name>
<dbReference type="NCBIfam" id="TIGR03317">
    <property type="entry name" value="ygfZ_signature"/>
    <property type="match status" value="1"/>
</dbReference>
<dbReference type="InterPro" id="IPR045179">
    <property type="entry name" value="YgfZ/GcvT"/>
</dbReference>
<keyword evidence="4" id="KW-1185">Reference proteome</keyword>
<dbReference type="RefSeq" id="WP_102162027.1">
    <property type="nucleotide sequence ID" value="NZ_PNFZ01000003.1"/>
</dbReference>
<dbReference type="EMBL" id="PNFZ01000003">
    <property type="protein sequence ID" value="PMB98231.1"/>
    <property type="molecule type" value="Genomic_DNA"/>
</dbReference>
<sequence>MNALRFNRSAAVFGTGHRENEVAHLGSPLREQRRLADGKAVADLSSVSVLSLTGPDRLNWLNTLTTQKIDTLTAGQSSETLVLSPTGHIEHWLKLYEDGETLWLLSETDPAEAIAFLESMKFMMRIELTDRSSDFQCLGVIGEPPASLPAAFVFDDPWPNIGAGSATYAAVDAELDVSAQQATPSPGHPGHLVDMRIAVVPVGELLDWDPAADGVEVVGRDAFEALRIEAWRPGPADADHKALVGELDVLRSAVHLAKGCYRGQEAVARVHNLGQPPRRLVFLHLDGSAHTLPEPGSPIYAEVRGAQRAVGAVTSAAVHWELGPIALALIKRSLPVDAELMVATSVTEADESGEEAEERIAANAEVIVTPTRTREAPPRIPRNPAVDPRRLPGAR</sequence>
<dbReference type="PANTHER" id="PTHR22602">
    <property type="entry name" value="TRANSFERASE CAF17, MITOCHONDRIAL-RELATED"/>
    <property type="match status" value="1"/>
</dbReference>
<dbReference type="Proteomes" id="UP000235703">
    <property type="component" value="Unassembled WGS sequence"/>
</dbReference>
<evidence type="ECO:0000313" key="3">
    <source>
        <dbReference type="EMBL" id="PMB98231.1"/>
    </source>
</evidence>
<dbReference type="Gene3D" id="3.30.1360.120">
    <property type="entry name" value="Probable tRNA modification gtpase trme, domain 1"/>
    <property type="match status" value="1"/>
</dbReference>
<comment type="caution">
    <text evidence="3">The sequence shown here is derived from an EMBL/GenBank/DDBJ whole genome shotgun (WGS) entry which is preliminary data.</text>
</comment>
<evidence type="ECO:0000256" key="2">
    <source>
        <dbReference type="SAM" id="MobiDB-lite"/>
    </source>
</evidence>
<protein>
    <submittedName>
        <fullName evidence="3">Folate-binding protein</fullName>
    </submittedName>
</protein>
<dbReference type="SUPFAM" id="SSF103025">
    <property type="entry name" value="Folate-binding domain"/>
    <property type="match status" value="1"/>
</dbReference>
<reference evidence="3 4" key="1">
    <citation type="submission" date="2017-09" db="EMBL/GenBank/DDBJ databases">
        <title>Bacterial strain isolated from the female urinary microbiota.</title>
        <authorList>
            <person name="Thomas-White K."/>
            <person name="Kumar N."/>
            <person name="Forster S."/>
            <person name="Putonti C."/>
            <person name="Lawley T."/>
            <person name="Wolfe A.J."/>
        </authorList>
    </citation>
    <scope>NUCLEOTIDE SEQUENCE [LARGE SCALE GENOMIC DNA]</scope>
    <source>
        <strain evidence="3 4">UMB0680</strain>
    </source>
</reference>
<accession>A0A2N6PHS8</accession>
<dbReference type="GO" id="GO:0016226">
    <property type="term" value="P:iron-sulfur cluster assembly"/>
    <property type="evidence" value="ECO:0007669"/>
    <property type="project" value="TreeGrafter"/>
</dbReference>
<evidence type="ECO:0000256" key="1">
    <source>
        <dbReference type="ARBA" id="ARBA00022946"/>
    </source>
</evidence>
<feature type="region of interest" description="Disordered" evidence="2">
    <location>
        <begin position="368"/>
        <end position="395"/>
    </location>
</feature>
<keyword evidence="1" id="KW-0809">Transit peptide</keyword>
<dbReference type="OrthoDB" id="9796287at2"/>
<organism evidence="3 4">
    <name type="scientific">Brevibacterium luteolum</name>
    <dbReference type="NCBI Taxonomy" id="199591"/>
    <lineage>
        <taxon>Bacteria</taxon>
        <taxon>Bacillati</taxon>
        <taxon>Actinomycetota</taxon>
        <taxon>Actinomycetes</taxon>
        <taxon>Micrococcales</taxon>
        <taxon>Brevibacteriaceae</taxon>
        <taxon>Brevibacterium</taxon>
    </lineage>
</organism>
<evidence type="ECO:0000313" key="4">
    <source>
        <dbReference type="Proteomes" id="UP000235703"/>
    </source>
</evidence>
<dbReference type="InterPro" id="IPR017703">
    <property type="entry name" value="YgfZ/GCV_T_CS"/>
</dbReference>
<dbReference type="AlphaFoldDB" id="A0A2N6PHS8"/>
<dbReference type="PANTHER" id="PTHR22602:SF0">
    <property type="entry name" value="TRANSFERASE CAF17, MITOCHONDRIAL-RELATED"/>
    <property type="match status" value="1"/>
</dbReference>
<proteinExistence type="predicted"/>
<gene>
    <name evidence="3" type="ORF">CJ198_07645</name>
</gene>
<dbReference type="InterPro" id="IPR027266">
    <property type="entry name" value="TrmE/GcvT-like"/>
</dbReference>